<dbReference type="CDD" id="cd18026">
    <property type="entry name" value="DEXHc_POLQ-like"/>
    <property type="match status" value="1"/>
</dbReference>
<dbReference type="Pfam" id="PF00271">
    <property type="entry name" value="Helicase_C"/>
    <property type="match status" value="1"/>
</dbReference>
<reference evidence="12" key="1">
    <citation type="submission" date="2016-11" db="UniProtKB">
        <authorList>
            <consortium name="WormBaseParasite"/>
        </authorList>
    </citation>
    <scope>IDENTIFICATION</scope>
</reference>
<evidence type="ECO:0000256" key="5">
    <source>
        <dbReference type="ARBA" id="ARBA00022806"/>
    </source>
</evidence>
<organism evidence="11 12">
    <name type="scientific">Steinernema glaseri</name>
    <dbReference type="NCBI Taxonomy" id="37863"/>
    <lineage>
        <taxon>Eukaryota</taxon>
        <taxon>Metazoa</taxon>
        <taxon>Ecdysozoa</taxon>
        <taxon>Nematoda</taxon>
        <taxon>Chromadorea</taxon>
        <taxon>Rhabditida</taxon>
        <taxon>Tylenchina</taxon>
        <taxon>Panagrolaimomorpha</taxon>
        <taxon>Strongyloidoidea</taxon>
        <taxon>Steinernematidae</taxon>
        <taxon>Steinernema</taxon>
    </lineage>
</organism>
<evidence type="ECO:0000256" key="3">
    <source>
        <dbReference type="ARBA" id="ARBA00022763"/>
    </source>
</evidence>
<dbReference type="GO" id="GO:0005524">
    <property type="term" value="F:ATP binding"/>
    <property type="evidence" value="ECO:0007669"/>
    <property type="project" value="UniProtKB-KW"/>
</dbReference>
<evidence type="ECO:0000259" key="9">
    <source>
        <dbReference type="PROSITE" id="PS51192"/>
    </source>
</evidence>
<dbReference type="PANTHER" id="PTHR47961">
    <property type="entry name" value="DNA POLYMERASE THETA, PUTATIVE (AFU_ORTHOLOGUE AFUA_1G05260)-RELATED"/>
    <property type="match status" value="1"/>
</dbReference>
<dbReference type="Gene3D" id="3.40.50.300">
    <property type="entry name" value="P-loop containing nucleotide triphosphate hydrolases"/>
    <property type="match status" value="2"/>
</dbReference>
<evidence type="ECO:0000259" key="10">
    <source>
        <dbReference type="PROSITE" id="PS51194"/>
    </source>
</evidence>
<dbReference type="InterPro" id="IPR001650">
    <property type="entry name" value="Helicase_C-like"/>
</dbReference>
<evidence type="ECO:0000313" key="12">
    <source>
        <dbReference type="WBParaSite" id="L893_g1174.t1"/>
    </source>
</evidence>
<dbReference type="FunFam" id="3.40.50.300:FF:000813">
    <property type="entry name" value="helicase POLQ-like isoform X1"/>
    <property type="match status" value="1"/>
</dbReference>
<dbReference type="WBParaSite" id="L893_g1174.t1">
    <property type="protein sequence ID" value="L893_g1174.t1"/>
    <property type="gene ID" value="L893_g1174"/>
</dbReference>
<dbReference type="SUPFAM" id="SSF52540">
    <property type="entry name" value="P-loop containing nucleoside triphosphate hydrolases"/>
    <property type="match status" value="1"/>
</dbReference>
<evidence type="ECO:0000256" key="2">
    <source>
        <dbReference type="ARBA" id="ARBA00022741"/>
    </source>
</evidence>
<dbReference type="InterPro" id="IPR050474">
    <property type="entry name" value="Hel308_SKI2-like"/>
</dbReference>
<accession>A0A1I7Y1N3</accession>
<keyword evidence="2" id="KW-0547">Nucleotide-binding</keyword>
<keyword evidence="7" id="KW-0234">DNA repair</keyword>
<dbReference type="PROSITE" id="PS51194">
    <property type="entry name" value="HELICASE_CTER"/>
    <property type="match status" value="1"/>
</dbReference>
<evidence type="ECO:0000256" key="7">
    <source>
        <dbReference type="ARBA" id="ARBA00023204"/>
    </source>
</evidence>
<keyword evidence="3" id="KW-0227">DNA damage</keyword>
<dbReference type="PANTHER" id="PTHR47961:SF6">
    <property type="entry name" value="DNA-DIRECTED DNA POLYMERASE"/>
    <property type="match status" value="1"/>
</dbReference>
<keyword evidence="8" id="KW-0539">Nucleus</keyword>
<keyword evidence="4" id="KW-0378">Hydrolase</keyword>
<dbReference type="GO" id="GO:0006281">
    <property type="term" value="P:DNA repair"/>
    <property type="evidence" value="ECO:0007669"/>
    <property type="project" value="UniProtKB-KW"/>
</dbReference>
<dbReference type="CDD" id="cd18795">
    <property type="entry name" value="SF2_C_Ski2"/>
    <property type="match status" value="1"/>
</dbReference>
<evidence type="ECO:0000256" key="1">
    <source>
        <dbReference type="ARBA" id="ARBA00004123"/>
    </source>
</evidence>
<keyword evidence="11" id="KW-1185">Reference proteome</keyword>
<dbReference type="InterPro" id="IPR014001">
    <property type="entry name" value="Helicase_ATP-bd"/>
</dbReference>
<keyword evidence="5" id="KW-0347">Helicase</keyword>
<dbReference type="AlphaFoldDB" id="A0A1I7Y1N3"/>
<dbReference type="Proteomes" id="UP000095287">
    <property type="component" value="Unplaced"/>
</dbReference>
<protein>
    <submittedName>
        <fullName evidence="12">DNA polymerase theta</fullName>
    </submittedName>
</protein>
<dbReference type="SMART" id="SM00487">
    <property type="entry name" value="DEXDc"/>
    <property type="match status" value="1"/>
</dbReference>
<feature type="domain" description="Helicase ATP-binding" evidence="9">
    <location>
        <begin position="36"/>
        <end position="208"/>
    </location>
</feature>
<evidence type="ECO:0000313" key="11">
    <source>
        <dbReference type="Proteomes" id="UP000095287"/>
    </source>
</evidence>
<dbReference type="InterPro" id="IPR011545">
    <property type="entry name" value="DEAD/DEAH_box_helicase_dom"/>
</dbReference>
<dbReference type="PROSITE" id="PS51192">
    <property type="entry name" value="HELICASE_ATP_BIND_1"/>
    <property type="match status" value="1"/>
</dbReference>
<dbReference type="GO" id="GO:0005634">
    <property type="term" value="C:nucleus"/>
    <property type="evidence" value="ECO:0007669"/>
    <property type="project" value="UniProtKB-SubCell"/>
</dbReference>
<comment type="subcellular location">
    <subcellularLocation>
        <location evidence="1">Nucleus</location>
    </subcellularLocation>
</comment>
<proteinExistence type="predicted"/>
<dbReference type="GO" id="GO:0016787">
    <property type="term" value="F:hydrolase activity"/>
    <property type="evidence" value="ECO:0007669"/>
    <property type="project" value="UniProtKB-KW"/>
</dbReference>
<evidence type="ECO:0000256" key="6">
    <source>
        <dbReference type="ARBA" id="ARBA00022840"/>
    </source>
</evidence>
<dbReference type="GO" id="GO:0003676">
    <property type="term" value="F:nucleic acid binding"/>
    <property type="evidence" value="ECO:0007669"/>
    <property type="project" value="InterPro"/>
</dbReference>
<sequence>MKEVCSWISEDLRELLSSEGITGLFDWQKECLSDAEILNPTHRNLVYSAPTSSGKTLVAELVALENVLATRRKALFVLPYVSVAKEKFFGLQKSWRLEDLVVRAYIGSLSTSFEEWNAAVCTIEKANSLVNRISEDQELHKLGVVVIDEIHMLLDQSRGPLIEALLIKILYYNKYSGREKIQIIVMSATFEFQEMIAKWLDARSYVSTYRPVVLEERILIGDELVDFPQSSESKVHPIPQEFHIKNDHGHVIGLCIQSLVQGDSVLVFCGTKAETEQVAVGIAKFIEYALAKNVFPKLTEVLNVKKLAALAESFKAKTYSTDTLVQRVIGLGVAFHHAGVTAEEREELEDGFRTGQLKILVSTSTLSSGVNLPAHRVLIRAQNNGPSQITRITYKQMVGRAGRKGHTGRVGDCGLLIVEIKMRG</sequence>
<dbReference type="GO" id="GO:0004386">
    <property type="term" value="F:helicase activity"/>
    <property type="evidence" value="ECO:0007669"/>
    <property type="project" value="UniProtKB-KW"/>
</dbReference>
<evidence type="ECO:0000256" key="8">
    <source>
        <dbReference type="ARBA" id="ARBA00023242"/>
    </source>
</evidence>
<name>A0A1I7Y1N3_9BILA</name>
<evidence type="ECO:0000256" key="4">
    <source>
        <dbReference type="ARBA" id="ARBA00022801"/>
    </source>
</evidence>
<dbReference type="InterPro" id="IPR027417">
    <property type="entry name" value="P-loop_NTPase"/>
</dbReference>
<dbReference type="Pfam" id="PF00270">
    <property type="entry name" value="DEAD"/>
    <property type="match status" value="1"/>
</dbReference>
<feature type="domain" description="Helicase C-terminal" evidence="10">
    <location>
        <begin position="254"/>
        <end position="424"/>
    </location>
</feature>
<keyword evidence="6" id="KW-0067">ATP-binding</keyword>
<dbReference type="SMART" id="SM00490">
    <property type="entry name" value="HELICc"/>
    <property type="match status" value="1"/>
</dbReference>